<sequence length="344" mass="37735">MPPPGKNNDFFLGHTKRSTRTSTEDFVAQTIYPILSSRGHKCFYDRHSLAGQDIETCLSEAKLSVVHIVVLDDCTMQSNYVIKELEASVESSNPIVTVYRKDVFSWTEVGKPAWESALGPERKPFLKKVFSIPTVEFEASARYLDTSKDILTQDLEKVLDARLQALSSSASGNAPSKGTAPPVEQVDTCCGCGTSPTPLDTKAVYSLLDTLTHSPANSNWATIIKGAFWRKQPDPPIVVGGCVRATEAGDGLVVIQTRLIQPIFPQISEAGQVDANDVKKALGALDLERGDALIREEIYTTFANLYMKLNVLSNFQRLQDRNLDPGPSFKELSSKVAFFSQVAT</sequence>
<dbReference type="Gene3D" id="3.40.50.10140">
    <property type="entry name" value="Toll/interleukin-1 receptor homology (TIR) domain"/>
    <property type="match status" value="1"/>
</dbReference>
<accession>A0A0G4HWR9</accession>
<evidence type="ECO:0008006" key="2">
    <source>
        <dbReference type="Google" id="ProtNLM"/>
    </source>
</evidence>
<dbReference type="EMBL" id="CDMZ01004192">
    <property type="protein sequence ID" value="CEM48935.1"/>
    <property type="molecule type" value="Genomic_DNA"/>
</dbReference>
<evidence type="ECO:0000313" key="1">
    <source>
        <dbReference type="EMBL" id="CEM48935.1"/>
    </source>
</evidence>
<dbReference type="AlphaFoldDB" id="A0A0G4HWR9"/>
<proteinExistence type="predicted"/>
<dbReference type="InterPro" id="IPR035897">
    <property type="entry name" value="Toll_tir_struct_dom_sf"/>
</dbReference>
<gene>
    <name evidence="1" type="ORF">Cvel_9111</name>
</gene>
<dbReference type="VEuPathDB" id="CryptoDB:Cvel_9111"/>
<name>A0A0G4HWR9_9ALVE</name>
<organism evidence="1">
    <name type="scientific">Chromera velia CCMP2878</name>
    <dbReference type="NCBI Taxonomy" id="1169474"/>
    <lineage>
        <taxon>Eukaryota</taxon>
        <taxon>Sar</taxon>
        <taxon>Alveolata</taxon>
        <taxon>Colpodellida</taxon>
        <taxon>Chromeraceae</taxon>
        <taxon>Chromera</taxon>
    </lineage>
</organism>
<reference evidence="1" key="1">
    <citation type="submission" date="2014-11" db="EMBL/GenBank/DDBJ databases">
        <authorList>
            <person name="Otto D Thomas"/>
            <person name="Naeem Raeece"/>
        </authorList>
    </citation>
    <scope>NUCLEOTIDE SEQUENCE</scope>
</reference>
<protein>
    <recommendedName>
        <fullName evidence="2">TIR domain-containing protein</fullName>
    </recommendedName>
</protein>
<dbReference type="SUPFAM" id="SSF52200">
    <property type="entry name" value="Toll/Interleukin receptor TIR domain"/>
    <property type="match status" value="1"/>
</dbReference>